<dbReference type="RefSeq" id="WP_177208861.1">
    <property type="nucleotide sequence ID" value="NZ_FOQA01000005.1"/>
</dbReference>
<accession>A0A1I3EL96</accession>
<dbReference type="STRING" id="69895.SAMN05192551_10553"/>
<dbReference type="Gene3D" id="3.40.190.150">
    <property type="entry name" value="Bordetella uptake gene, domain 1"/>
    <property type="match status" value="1"/>
</dbReference>
<dbReference type="PANTHER" id="PTHR42928:SF5">
    <property type="entry name" value="BLR1237 PROTEIN"/>
    <property type="match status" value="1"/>
</dbReference>
<evidence type="ECO:0000256" key="1">
    <source>
        <dbReference type="ARBA" id="ARBA00006987"/>
    </source>
</evidence>
<dbReference type="Pfam" id="PF03401">
    <property type="entry name" value="TctC"/>
    <property type="match status" value="1"/>
</dbReference>
<gene>
    <name evidence="3" type="ORF">SAMN05192551_10553</name>
</gene>
<proteinExistence type="inferred from homology"/>
<sequence>MKKRILLSTILILLITLLIGCAGGAEEVDESSDVEVTEPVEKAEESDALDFPERPIEIVVSSGTGGSIDLTARTIAAHSDYLGTSVEVTNMPGAAFTIAAQHVIDSEPDGYTLLATTDSAFGYSPLAMPEDVTYTYEDIVGVSRIAMNQFSIAINADKAESLGIESFGDLLDYTESNPGELTVGYSSVLFDVWREVLRDIGYDMTAVHQDSGGEAATQTAGGHIDVYFGAMPGIIPYHEDGSVVILTTLPFEFYDGIPSVEEYPEVSDALGMSQYGVVSIYAPADTPQEVIDYLDSRFQEMFTNEAFVSMLEDQGMKAYYEGHEDFQRTLKEMCEQALRFEEVLQNFGS</sequence>
<dbReference type="Proteomes" id="UP000199287">
    <property type="component" value="Unassembled WGS sequence"/>
</dbReference>
<dbReference type="CDD" id="cd07012">
    <property type="entry name" value="PBP2_Bug_TTT"/>
    <property type="match status" value="1"/>
</dbReference>
<dbReference type="InterPro" id="IPR005064">
    <property type="entry name" value="BUG"/>
</dbReference>
<evidence type="ECO:0000313" key="4">
    <source>
        <dbReference type="Proteomes" id="UP000199287"/>
    </source>
</evidence>
<keyword evidence="4" id="KW-1185">Reference proteome</keyword>
<organism evidence="3 4">
    <name type="scientific">Tindallia magadiensis</name>
    <dbReference type="NCBI Taxonomy" id="69895"/>
    <lineage>
        <taxon>Bacteria</taxon>
        <taxon>Bacillati</taxon>
        <taxon>Bacillota</taxon>
        <taxon>Clostridia</taxon>
        <taxon>Peptostreptococcales</taxon>
        <taxon>Tindalliaceae</taxon>
        <taxon>Tindallia</taxon>
    </lineage>
</organism>
<feature type="region of interest" description="Disordered" evidence="2">
    <location>
        <begin position="28"/>
        <end position="48"/>
    </location>
</feature>
<protein>
    <submittedName>
        <fullName evidence="3">Tripartite-type tricarboxylate transporter, receptor component TctC</fullName>
    </submittedName>
</protein>
<dbReference type="PANTHER" id="PTHR42928">
    <property type="entry name" value="TRICARBOXYLATE-BINDING PROTEIN"/>
    <property type="match status" value="1"/>
</dbReference>
<name>A0A1I3EL96_9FIRM</name>
<reference evidence="4" key="1">
    <citation type="submission" date="2016-10" db="EMBL/GenBank/DDBJ databases">
        <authorList>
            <person name="Varghese N."/>
            <person name="Submissions S."/>
        </authorList>
    </citation>
    <scope>NUCLEOTIDE SEQUENCE [LARGE SCALE GENOMIC DNA]</scope>
    <source>
        <strain evidence="4">Z-7934</strain>
    </source>
</reference>
<dbReference type="AlphaFoldDB" id="A0A1I3EL96"/>
<comment type="similarity">
    <text evidence="1">Belongs to the UPF0065 (bug) family.</text>
</comment>
<dbReference type="InterPro" id="IPR042100">
    <property type="entry name" value="Bug_dom1"/>
</dbReference>
<dbReference type="Gene3D" id="3.40.190.10">
    <property type="entry name" value="Periplasmic binding protein-like II"/>
    <property type="match status" value="1"/>
</dbReference>
<dbReference type="PROSITE" id="PS51257">
    <property type="entry name" value="PROKAR_LIPOPROTEIN"/>
    <property type="match status" value="1"/>
</dbReference>
<evidence type="ECO:0000256" key="2">
    <source>
        <dbReference type="SAM" id="MobiDB-lite"/>
    </source>
</evidence>
<feature type="compositionally biased region" description="Basic and acidic residues" evidence="2">
    <location>
        <begin position="39"/>
        <end position="48"/>
    </location>
</feature>
<keyword evidence="3" id="KW-0675">Receptor</keyword>
<feature type="compositionally biased region" description="Acidic residues" evidence="2">
    <location>
        <begin position="28"/>
        <end position="38"/>
    </location>
</feature>
<dbReference type="EMBL" id="FOQA01000005">
    <property type="protein sequence ID" value="SFH99643.1"/>
    <property type="molecule type" value="Genomic_DNA"/>
</dbReference>
<evidence type="ECO:0000313" key="3">
    <source>
        <dbReference type="EMBL" id="SFH99643.1"/>
    </source>
</evidence>